<keyword evidence="4" id="KW-1185">Reference proteome</keyword>
<dbReference type="AlphaFoldDB" id="A0A4P6ET92"/>
<dbReference type="Gene3D" id="2.60.120.260">
    <property type="entry name" value="Galactose-binding domain-like"/>
    <property type="match status" value="1"/>
</dbReference>
<organism evidence="3 4">
    <name type="scientific">Paenibacillus protaetiae</name>
    <dbReference type="NCBI Taxonomy" id="2509456"/>
    <lineage>
        <taxon>Bacteria</taxon>
        <taxon>Bacillati</taxon>
        <taxon>Bacillota</taxon>
        <taxon>Bacilli</taxon>
        <taxon>Bacillales</taxon>
        <taxon>Paenibacillaceae</taxon>
        <taxon>Paenibacillus</taxon>
    </lineage>
</organism>
<proteinExistence type="predicted"/>
<dbReference type="InterPro" id="IPR008979">
    <property type="entry name" value="Galactose-bd-like_sf"/>
</dbReference>
<dbReference type="InterPro" id="IPR012334">
    <property type="entry name" value="Pectin_lyas_fold"/>
</dbReference>
<dbReference type="RefSeq" id="WP_129437639.1">
    <property type="nucleotide sequence ID" value="NZ_CP035492.1"/>
</dbReference>
<dbReference type="Pfam" id="PF12708">
    <property type="entry name" value="Pect-lyase_RHGA_epim"/>
    <property type="match status" value="1"/>
</dbReference>
<dbReference type="Pfam" id="PF00754">
    <property type="entry name" value="F5_F8_type_C"/>
    <property type="match status" value="1"/>
</dbReference>
<dbReference type="OrthoDB" id="5488826at2"/>
<evidence type="ECO:0000259" key="2">
    <source>
        <dbReference type="PROSITE" id="PS50022"/>
    </source>
</evidence>
<evidence type="ECO:0000256" key="1">
    <source>
        <dbReference type="SAM" id="SignalP"/>
    </source>
</evidence>
<evidence type="ECO:0000313" key="4">
    <source>
        <dbReference type="Proteomes" id="UP000293568"/>
    </source>
</evidence>
<dbReference type="InterPro" id="IPR024535">
    <property type="entry name" value="RHGA/B-epi-like_pectate_lyase"/>
</dbReference>
<accession>A0A4P6ET92</accession>
<dbReference type="KEGG" id="pprt:ET464_01505"/>
<name>A0A4P6ET92_9BACL</name>
<dbReference type="EMBL" id="CP035492">
    <property type="protein sequence ID" value="QAY65253.1"/>
    <property type="molecule type" value="Genomic_DNA"/>
</dbReference>
<protein>
    <recommendedName>
        <fullName evidence="2">F5/8 type C domain-containing protein</fullName>
    </recommendedName>
</protein>
<feature type="signal peptide" evidence="1">
    <location>
        <begin position="1"/>
        <end position="21"/>
    </location>
</feature>
<gene>
    <name evidence="3" type="ORF">ET464_01505</name>
</gene>
<feature type="domain" description="F5/8 type C" evidence="2">
    <location>
        <begin position="740"/>
        <end position="885"/>
    </location>
</feature>
<sequence length="893" mass="96138">MRTKVISLLTAISLTLSTALAGSQAKAADPAPSDVPAGTLPLDADGRSHLYPDNWYPGFQDTEGRFLHDFSYAGYHRGEDPLPVVGLTGSIDVTKAPYNADSTGQTDTTAAIQKAIDDASAKGGGVVYLPEGTYKVNPPAGQPYALGINASHVVLKGAGMNKTFVYNASEYMKQKDIIRIGNGDWVKTATSTRLRKTVSEPSVLLPVEHAAGFAPGDYVVVTFETTQPFLEELGMQNKWASRLGKVEPIFYRQIVAVDETNNTITVDVPTRYPLKIRDNITVTKTEAPISEIGLEDFSIANVQNAKSGLGEDDYKVEGTAGYDADNAKAINVIAAANSWIRNINTYKPEGNSTYHLLSKGVILDRTKNVTVDHVTMEYPQYRGANGNGYLYQLIGNDNLITDSKAIGARHSFTYANFSANGNVMHNVYSENPSLMSDFHMYLSMANLIDNMTVNGDGISAITRDYGSSETNRHGVVTTESVFWNTTGLAAHPSKNGIIVESEQFGNGYVIGTQGPVNGVNVQIKGSIPDADTSPFDMAEGVGQGEKLSPQSLFADQSARREGQMSLGLSSLLVNGDPVDGVQFLKTQYTYTLPYGTTQTPKLEAAALSPEASIHIQQPSGPNGSGMITAAQDGKTLEYQVKFQVAANPALPKSISFGPDRSELGWRSASDAISAGNKGKLKALITLNNGDMVDPEQAGIKVKYTADDQQLGNMRGDTFKAKKPGTVTITAAAKLNGVQVSASKSIAVLEPMQEPEGKLAKVAQVTASANDGNLPVNVMDRDPDSRWSADGKGQYLIVELAKAKKIDQVDILFYSGDQRTSTFDIEVSEDGGHYEKVLSQAVSSKTSPNAIQSFAFPKPVKAKYIKYVGYGNSLNTWNSILEIWAHIYKKDMDK</sequence>
<evidence type="ECO:0000313" key="3">
    <source>
        <dbReference type="EMBL" id="QAY65253.1"/>
    </source>
</evidence>
<reference evidence="3 4" key="1">
    <citation type="submission" date="2019-01" db="EMBL/GenBank/DDBJ databases">
        <title>Genome sequencing of strain FW100M-2.</title>
        <authorList>
            <person name="Heo J."/>
            <person name="Kim S.-J."/>
            <person name="Kim J.-S."/>
            <person name="Hong S.-B."/>
            <person name="Kwon S.-W."/>
        </authorList>
    </citation>
    <scope>NUCLEOTIDE SEQUENCE [LARGE SCALE GENOMIC DNA]</scope>
    <source>
        <strain evidence="3 4">FW100M-2</strain>
    </source>
</reference>
<dbReference type="SUPFAM" id="SSF49785">
    <property type="entry name" value="Galactose-binding domain-like"/>
    <property type="match status" value="1"/>
</dbReference>
<keyword evidence="1" id="KW-0732">Signal</keyword>
<dbReference type="Proteomes" id="UP000293568">
    <property type="component" value="Chromosome"/>
</dbReference>
<dbReference type="Gene3D" id="2.160.20.10">
    <property type="entry name" value="Single-stranded right-handed beta-helix, Pectin lyase-like"/>
    <property type="match status" value="1"/>
</dbReference>
<feature type="chain" id="PRO_5038407438" description="F5/8 type C domain-containing protein" evidence="1">
    <location>
        <begin position="22"/>
        <end position="893"/>
    </location>
</feature>
<dbReference type="InterPro" id="IPR011050">
    <property type="entry name" value="Pectin_lyase_fold/virulence"/>
</dbReference>
<dbReference type="InterPro" id="IPR000421">
    <property type="entry name" value="FA58C"/>
</dbReference>
<dbReference type="PROSITE" id="PS50022">
    <property type="entry name" value="FA58C_3"/>
    <property type="match status" value="1"/>
</dbReference>
<dbReference type="SUPFAM" id="SSF51126">
    <property type="entry name" value="Pectin lyase-like"/>
    <property type="match status" value="1"/>
</dbReference>